<evidence type="ECO:0000313" key="3">
    <source>
        <dbReference type="Proteomes" id="UP000683360"/>
    </source>
</evidence>
<keyword evidence="3" id="KW-1185">Reference proteome</keyword>
<dbReference type="AlphaFoldDB" id="A0A8S3T801"/>
<accession>A0A8S3T801</accession>
<dbReference type="Proteomes" id="UP000683360">
    <property type="component" value="Unassembled WGS sequence"/>
</dbReference>
<gene>
    <name evidence="2" type="ORF">MEDL_42708</name>
</gene>
<organism evidence="2 3">
    <name type="scientific">Mytilus edulis</name>
    <name type="common">Blue mussel</name>
    <dbReference type="NCBI Taxonomy" id="6550"/>
    <lineage>
        <taxon>Eukaryota</taxon>
        <taxon>Metazoa</taxon>
        <taxon>Spiralia</taxon>
        <taxon>Lophotrochozoa</taxon>
        <taxon>Mollusca</taxon>
        <taxon>Bivalvia</taxon>
        <taxon>Autobranchia</taxon>
        <taxon>Pteriomorphia</taxon>
        <taxon>Mytilida</taxon>
        <taxon>Mytiloidea</taxon>
        <taxon>Mytilidae</taxon>
        <taxon>Mytilinae</taxon>
        <taxon>Mytilus</taxon>
    </lineage>
</organism>
<dbReference type="OrthoDB" id="6123156at2759"/>
<evidence type="ECO:0000256" key="1">
    <source>
        <dbReference type="SAM" id="Coils"/>
    </source>
</evidence>
<feature type="coiled-coil region" evidence="1">
    <location>
        <begin position="68"/>
        <end position="138"/>
    </location>
</feature>
<name>A0A8S3T801_MYTED</name>
<protein>
    <submittedName>
        <fullName evidence="2">Uncharacterized protein</fullName>
    </submittedName>
</protein>
<comment type="caution">
    <text evidence="2">The sequence shown here is derived from an EMBL/GenBank/DDBJ whole genome shotgun (WGS) entry which is preliminary data.</text>
</comment>
<reference evidence="2" key="1">
    <citation type="submission" date="2021-03" db="EMBL/GenBank/DDBJ databases">
        <authorList>
            <person name="Bekaert M."/>
        </authorList>
    </citation>
    <scope>NUCLEOTIDE SEQUENCE</scope>
</reference>
<sequence length="351" mass="40466">MNEDRYDALLKLFMDERKARLQLQNYVIKQQQTIDTLISLPGRMEKVENLTNKIAYVENSTASFSEKCSQLERKYEILQHKLTQLGSKLKTSENHTVQLEEELSSLRQVKAINQLQNLANLQQKVQIVQNNVNSLTVTSQARGQDMISMYKDLTVNKQKIVMLENDHKQINVNMSVIERTLKDNMTFFESSVNALEKNNLVINRTLEEINEHNIYVGFTAFGKSSGIKQSGYILKFPDIKTSFGISSLSKFASSGKFTCEKVDSIWWQTSLPPLNVQLMTDDHYETLFILFLDERKNRMQLQQYMEANLDQLVKQCNSCHSMSLKPQVTKPTTETGELAAKYQQLTLDLNR</sequence>
<evidence type="ECO:0000313" key="2">
    <source>
        <dbReference type="EMBL" id="CAG2229769.1"/>
    </source>
</evidence>
<keyword evidence="1" id="KW-0175">Coiled coil</keyword>
<dbReference type="EMBL" id="CAJPWZ010002038">
    <property type="protein sequence ID" value="CAG2229769.1"/>
    <property type="molecule type" value="Genomic_DNA"/>
</dbReference>
<proteinExistence type="predicted"/>